<accession>A0ACB7ZWS8</accession>
<evidence type="ECO:0000313" key="1">
    <source>
        <dbReference type="EMBL" id="KAH7905480.1"/>
    </source>
</evidence>
<protein>
    <submittedName>
        <fullName evidence="1">Uncharacterized protein</fullName>
    </submittedName>
</protein>
<gene>
    <name evidence="1" type="ORF">BJ138DRAFT_1118428</name>
</gene>
<evidence type="ECO:0000313" key="2">
    <source>
        <dbReference type="Proteomes" id="UP000790377"/>
    </source>
</evidence>
<sequence length="377" mass="40508">MAVISRVSNRVTFALVLTDVTQESFVRIQDQENALTLHFVDGTKFYSFLKHLTDRVCDPEGGIHLSLPTLTQDWLTFNIPGEWPAAPVFHRRFGNYRPIPPPQAFSITVAGPPMHVPVPHPVHNVPTAAFVTSPISGRYPISAAQRGALNNRIHYYPLAGSAVAQPPQFVSTASSSETGPKRPKNVRNKTKAKRVDDDRTTNSVAVRPAPDDDDDLYGPVITLPRIPPIISTTPPPLVITRSASSAGRGVQDHCMIVDNSELPASVNPCIQTVPFLSTPQFQAPVTASGYMATYSGAFHARITPPDVAAVPAGLRSSDVQSDDTASGSASQHIDLTSDDQADQVSNTASGAKRRRCVAEAAGEDEISGKRPRVGDVL</sequence>
<keyword evidence="2" id="KW-1185">Reference proteome</keyword>
<dbReference type="EMBL" id="MU268181">
    <property type="protein sequence ID" value="KAH7905480.1"/>
    <property type="molecule type" value="Genomic_DNA"/>
</dbReference>
<name>A0ACB7ZWS8_9AGAM</name>
<proteinExistence type="predicted"/>
<organism evidence="1 2">
    <name type="scientific">Hygrophoropsis aurantiaca</name>
    <dbReference type="NCBI Taxonomy" id="72124"/>
    <lineage>
        <taxon>Eukaryota</taxon>
        <taxon>Fungi</taxon>
        <taxon>Dikarya</taxon>
        <taxon>Basidiomycota</taxon>
        <taxon>Agaricomycotina</taxon>
        <taxon>Agaricomycetes</taxon>
        <taxon>Agaricomycetidae</taxon>
        <taxon>Boletales</taxon>
        <taxon>Coniophorineae</taxon>
        <taxon>Hygrophoropsidaceae</taxon>
        <taxon>Hygrophoropsis</taxon>
    </lineage>
</organism>
<reference evidence="1" key="1">
    <citation type="journal article" date="2021" name="New Phytol.">
        <title>Evolutionary innovations through gain and loss of genes in the ectomycorrhizal Boletales.</title>
        <authorList>
            <person name="Wu G."/>
            <person name="Miyauchi S."/>
            <person name="Morin E."/>
            <person name="Kuo A."/>
            <person name="Drula E."/>
            <person name="Varga T."/>
            <person name="Kohler A."/>
            <person name="Feng B."/>
            <person name="Cao Y."/>
            <person name="Lipzen A."/>
            <person name="Daum C."/>
            <person name="Hundley H."/>
            <person name="Pangilinan J."/>
            <person name="Johnson J."/>
            <person name="Barry K."/>
            <person name="LaButti K."/>
            <person name="Ng V."/>
            <person name="Ahrendt S."/>
            <person name="Min B."/>
            <person name="Choi I.G."/>
            <person name="Park H."/>
            <person name="Plett J.M."/>
            <person name="Magnuson J."/>
            <person name="Spatafora J.W."/>
            <person name="Nagy L.G."/>
            <person name="Henrissat B."/>
            <person name="Grigoriev I.V."/>
            <person name="Yang Z.L."/>
            <person name="Xu J."/>
            <person name="Martin F.M."/>
        </authorList>
    </citation>
    <scope>NUCLEOTIDE SEQUENCE</scope>
    <source>
        <strain evidence="1">ATCC 28755</strain>
    </source>
</reference>
<comment type="caution">
    <text evidence="1">The sequence shown here is derived from an EMBL/GenBank/DDBJ whole genome shotgun (WGS) entry which is preliminary data.</text>
</comment>
<dbReference type="Proteomes" id="UP000790377">
    <property type="component" value="Unassembled WGS sequence"/>
</dbReference>